<evidence type="ECO:0000313" key="3">
    <source>
        <dbReference type="Proteomes" id="UP001291623"/>
    </source>
</evidence>
<feature type="region of interest" description="Disordered" evidence="1">
    <location>
        <begin position="1"/>
        <end position="25"/>
    </location>
</feature>
<reference evidence="2" key="1">
    <citation type="submission" date="2023-12" db="EMBL/GenBank/DDBJ databases">
        <title>Genome assembly of Anisodus tanguticus.</title>
        <authorList>
            <person name="Wang Y.-J."/>
        </authorList>
    </citation>
    <scope>NUCLEOTIDE SEQUENCE</scope>
    <source>
        <strain evidence="2">KB-2021</strain>
        <tissue evidence="2">Leaf</tissue>
    </source>
</reference>
<sequence>MNGIPGPDRTRVSDNPENRLRNEVIDLDPDVGEVEASKKLINRVKKQSNDDISGRKKQQEELIDRRDEEPDELINRRDELDELINRRDELDELINRQDEPNELIHRRDEEELDSSSLDKLLMEIDEFESEEEEVSNCGLGEEECLECEAPKDEEDNSDRLFALEKARPFLCPTIGEMEKDHIRNLIPYDDEEMYEGIDALREEIANATWINRPVEPRQ</sequence>
<name>A0AAE1VX67_9SOLA</name>
<evidence type="ECO:0000313" key="2">
    <source>
        <dbReference type="EMBL" id="KAK4377335.1"/>
    </source>
</evidence>
<dbReference type="EMBL" id="JAVYJV010000002">
    <property type="protein sequence ID" value="KAK4377335.1"/>
    <property type="molecule type" value="Genomic_DNA"/>
</dbReference>
<feature type="compositionally biased region" description="Basic and acidic residues" evidence="1">
    <location>
        <begin position="8"/>
        <end position="24"/>
    </location>
</feature>
<gene>
    <name evidence="2" type="ORF">RND71_003631</name>
</gene>
<proteinExistence type="predicted"/>
<comment type="caution">
    <text evidence="2">The sequence shown here is derived from an EMBL/GenBank/DDBJ whole genome shotgun (WGS) entry which is preliminary data.</text>
</comment>
<organism evidence="2 3">
    <name type="scientific">Anisodus tanguticus</name>
    <dbReference type="NCBI Taxonomy" id="243964"/>
    <lineage>
        <taxon>Eukaryota</taxon>
        <taxon>Viridiplantae</taxon>
        <taxon>Streptophyta</taxon>
        <taxon>Embryophyta</taxon>
        <taxon>Tracheophyta</taxon>
        <taxon>Spermatophyta</taxon>
        <taxon>Magnoliopsida</taxon>
        <taxon>eudicotyledons</taxon>
        <taxon>Gunneridae</taxon>
        <taxon>Pentapetalae</taxon>
        <taxon>asterids</taxon>
        <taxon>lamiids</taxon>
        <taxon>Solanales</taxon>
        <taxon>Solanaceae</taxon>
        <taxon>Solanoideae</taxon>
        <taxon>Hyoscyameae</taxon>
        <taxon>Anisodus</taxon>
    </lineage>
</organism>
<dbReference type="AlphaFoldDB" id="A0AAE1VX67"/>
<dbReference type="Proteomes" id="UP001291623">
    <property type="component" value="Unassembled WGS sequence"/>
</dbReference>
<evidence type="ECO:0000256" key="1">
    <source>
        <dbReference type="SAM" id="MobiDB-lite"/>
    </source>
</evidence>
<protein>
    <submittedName>
        <fullName evidence="2">Uncharacterized protein</fullName>
    </submittedName>
</protein>
<feature type="compositionally biased region" description="Basic and acidic residues" evidence="1">
    <location>
        <begin position="47"/>
        <end position="69"/>
    </location>
</feature>
<feature type="region of interest" description="Disordered" evidence="1">
    <location>
        <begin position="42"/>
        <end position="69"/>
    </location>
</feature>
<accession>A0AAE1VX67</accession>
<keyword evidence="3" id="KW-1185">Reference proteome</keyword>